<proteinExistence type="predicted"/>
<name>A0AAV9JHS5_9PEZI</name>
<feature type="compositionally biased region" description="Polar residues" evidence="1">
    <location>
        <begin position="129"/>
        <end position="139"/>
    </location>
</feature>
<feature type="region of interest" description="Disordered" evidence="1">
    <location>
        <begin position="357"/>
        <end position="432"/>
    </location>
</feature>
<feature type="compositionally biased region" description="Basic and acidic residues" evidence="1">
    <location>
        <begin position="712"/>
        <end position="726"/>
    </location>
</feature>
<feature type="compositionally biased region" description="Low complexity" evidence="1">
    <location>
        <begin position="743"/>
        <end position="752"/>
    </location>
</feature>
<feature type="region of interest" description="Disordered" evidence="1">
    <location>
        <begin position="202"/>
        <end position="224"/>
    </location>
</feature>
<evidence type="ECO:0008006" key="4">
    <source>
        <dbReference type="Google" id="ProtNLM"/>
    </source>
</evidence>
<feature type="region of interest" description="Disordered" evidence="1">
    <location>
        <begin position="1"/>
        <end position="57"/>
    </location>
</feature>
<feature type="compositionally biased region" description="Basic and acidic residues" evidence="1">
    <location>
        <begin position="421"/>
        <end position="430"/>
    </location>
</feature>
<dbReference type="EMBL" id="JAVFHQ010000024">
    <property type="protein sequence ID" value="KAK4544535.1"/>
    <property type="molecule type" value="Genomic_DNA"/>
</dbReference>
<comment type="caution">
    <text evidence="2">The sequence shown here is derived from an EMBL/GenBank/DDBJ whole genome shotgun (WGS) entry which is preliminary data.</text>
</comment>
<reference evidence="2 3" key="1">
    <citation type="submission" date="2021-11" db="EMBL/GenBank/DDBJ databases">
        <title>Black yeast isolated from Biological Soil Crust.</title>
        <authorList>
            <person name="Kurbessoian T."/>
        </authorList>
    </citation>
    <scope>NUCLEOTIDE SEQUENCE [LARGE SCALE GENOMIC DNA]</scope>
    <source>
        <strain evidence="2 3">CCFEE 5522</strain>
    </source>
</reference>
<feature type="compositionally biased region" description="Polar residues" evidence="1">
    <location>
        <begin position="805"/>
        <end position="831"/>
    </location>
</feature>
<feature type="compositionally biased region" description="Low complexity" evidence="1">
    <location>
        <begin position="658"/>
        <end position="676"/>
    </location>
</feature>
<feature type="compositionally biased region" description="Pro residues" evidence="1">
    <location>
        <begin position="787"/>
        <end position="796"/>
    </location>
</feature>
<dbReference type="AlphaFoldDB" id="A0AAV9JHS5"/>
<organism evidence="2 3">
    <name type="scientific">Oleoguttula mirabilis</name>
    <dbReference type="NCBI Taxonomy" id="1507867"/>
    <lineage>
        <taxon>Eukaryota</taxon>
        <taxon>Fungi</taxon>
        <taxon>Dikarya</taxon>
        <taxon>Ascomycota</taxon>
        <taxon>Pezizomycotina</taxon>
        <taxon>Dothideomycetes</taxon>
        <taxon>Dothideomycetidae</taxon>
        <taxon>Mycosphaerellales</taxon>
        <taxon>Teratosphaeriaceae</taxon>
        <taxon>Oleoguttula</taxon>
    </lineage>
</organism>
<gene>
    <name evidence="2" type="ORF">LTR36_004107</name>
</gene>
<feature type="compositionally biased region" description="Polar residues" evidence="1">
    <location>
        <begin position="498"/>
        <end position="532"/>
    </location>
</feature>
<feature type="compositionally biased region" description="Polar residues" evidence="1">
    <location>
        <begin position="470"/>
        <end position="487"/>
    </location>
</feature>
<feature type="region of interest" description="Disordered" evidence="1">
    <location>
        <begin position="743"/>
        <end position="998"/>
    </location>
</feature>
<evidence type="ECO:0000313" key="3">
    <source>
        <dbReference type="Proteomes" id="UP001324427"/>
    </source>
</evidence>
<protein>
    <recommendedName>
        <fullName evidence="4">PH domain-containing protein</fullName>
    </recommendedName>
</protein>
<sequence>MDPGETALESDFSPRTKYRNLPPFRDDTGNRRQRIQSLRTRPSQALENYNAEPLKDAAPHPQLQQRASMMSLFSLFSKPKVERARGYAEQGLAVPSAQTGNASSLDLLAQVRSNDASRDAPPRAASAMSFRNVTKSASTKPKAKVAAAQLAQSTRKAPWIPPPLFQAYPQSTKHGALEMSTMTVEAVLQKSKSRRIGALQLSTAETAPRERESVEDAGSMDTRRTARSTLRHVANGLTTHAELPKKIFVLVTSGYLLQYAESGPSNRLPERVLELGKDSAAFACDLVPGKHYVLQVSQAVDQQGVIIASSGSLLSKLGIRSAAAKRMTSNLLLVMPNVEEMNSWMVTIRAEIQTLGGREATHSTATRPRTRPTAESNDSFDELKEVPSRSHRYQARRDPSNISLVSKPSTETPDMLPPPPRVKDDDERSETGTMEGIELEADALAEEARSSPAKAHHDPDAQSICSSIAMSEQQHQLSSLRNSQRMSHATVATTVATSRTNSLSDSPQSEQSLKGSSETTRDSVQTKSSYRKLSSYAMGRRRSAMPLTMARERPLPDLDVPAQAQRHFTIAASAESSVTGRDSPLPMPPASPRKLAVASSEPNLRAAAAEINRAKHDSKLPSPPLSSTEECDRPLSVIGNLPSPSTLAGERSPNHRMSSCQAATAQASAQRAGSRAPGQETSEPLKPARRHSTQPFSLPLKINPSTTANRPPTREDARSSFNKVEEGSGLPVVHTLTAKVDLSPRLSASPIPSSSPPGSPKPDVPSKNPSRTPSGRLSLFPLQMPLPSAPFAPPPTAEEVLRRSPSATMLSTQSQAQSNGQRLKRPTSMQVRSDHAPFLRSVRNSTAGPPSASNNGRSFTAPIRSLKPSRPSTNMAARPRQPSPTDPFSFRAATFDSPATLPEEAADRATPLPDRGASPLPVRGASPLPVRPPSRASGGRKMKTRSSLPELDLGMDVVGLGPPAPPPQAPLPAPPMGSRPTSPMPAMPYGTTGLGIRV</sequence>
<feature type="region of interest" description="Disordered" evidence="1">
    <location>
        <begin position="470"/>
        <end position="726"/>
    </location>
</feature>
<accession>A0AAV9JHS5</accession>
<feature type="compositionally biased region" description="Pro residues" evidence="1">
    <location>
        <begin position="753"/>
        <end position="763"/>
    </location>
</feature>
<feature type="compositionally biased region" description="Low complexity" evidence="1">
    <location>
        <begin position="364"/>
        <end position="374"/>
    </location>
</feature>
<feature type="compositionally biased region" description="Polar residues" evidence="1">
    <location>
        <begin position="842"/>
        <end position="858"/>
    </location>
</feature>
<evidence type="ECO:0000256" key="1">
    <source>
        <dbReference type="SAM" id="MobiDB-lite"/>
    </source>
</evidence>
<dbReference type="Proteomes" id="UP001324427">
    <property type="component" value="Unassembled WGS sequence"/>
</dbReference>
<feature type="compositionally biased region" description="Polar residues" evidence="1">
    <location>
        <begin position="400"/>
        <end position="412"/>
    </location>
</feature>
<feature type="region of interest" description="Disordered" evidence="1">
    <location>
        <begin position="115"/>
        <end position="141"/>
    </location>
</feature>
<feature type="compositionally biased region" description="Polar residues" evidence="1">
    <location>
        <begin position="35"/>
        <end position="47"/>
    </location>
</feature>
<feature type="compositionally biased region" description="Pro residues" evidence="1">
    <location>
        <begin position="962"/>
        <end position="986"/>
    </location>
</feature>
<keyword evidence="3" id="KW-1185">Reference proteome</keyword>
<evidence type="ECO:0000313" key="2">
    <source>
        <dbReference type="EMBL" id="KAK4544535.1"/>
    </source>
</evidence>